<proteinExistence type="predicted"/>
<protein>
    <submittedName>
        <fullName evidence="1">Uncharacterized protein</fullName>
    </submittedName>
</protein>
<dbReference type="Proteomes" id="UP000728185">
    <property type="component" value="Unassembled WGS sequence"/>
</dbReference>
<keyword evidence="2" id="KW-1185">Reference proteome</keyword>
<accession>A0A8E0VN07</accession>
<comment type="caution">
    <text evidence="1">The sequence shown here is derived from an EMBL/GenBank/DDBJ whole genome shotgun (WGS) entry which is preliminary data.</text>
</comment>
<evidence type="ECO:0000313" key="2">
    <source>
        <dbReference type="Proteomes" id="UP000728185"/>
    </source>
</evidence>
<dbReference type="EMBL" id="LUCM01004067">
    <property type="protein sequence ID" value="KAA0194900.1"/>
    <property type="molecule type" value="Genomic_DNA"/>
</dbReference>
<name>A0A8E0VN07_9TREM</name>
<dbReference type="OrthoDB" id="2215036at2759"/>
<sequence>MDNAGVFTSPTSPASLDWDSLALFLEHISATLNTACQREDCHAQFELALVNWVRLFVQVLSNLTDPNIRGKVLVCTSLVLQQLDTKYDTEFLVPLLNNIFSSFRYAAPSEVNGNPFNRPKCVKAMQLLAATAFFRLVKAVPERVMWSQNAANIPGPMGPLLTSCASGGLGLFTALGLDQPIENLSSFDSPPVQTRITLTRNILTLMATVRRLAGAVRLDQLENITVPLLEPVTSSVLLVLRQIERLSQDAVAEELFSERLTRILSRTFMDLMGCIYAFSGSTSSETMATNLEAEPGEADDGEDVCMMGDEAKCAATPVTTRTVGALAHLFANCRPCFEQNGCTTDGTTWVDTLFFTSLLKCLTWHDGPTCLKASQWICPLIDLLTQQTHDESTVEKNRIRTPLPPPLAEGIMFGVLCGLRGDSSSSMPTLLTIGLRVYNAVDSTVVQTNLRNLVTQALVAAEQPANAKQLDRISQSVRMFEEKILQNKTKPMTDKAKREALRKLLLPLIGIPISERFQDRITVSCLPPIARSSWRKPRKSSNAISGDFGLADLFS</sequence>
<evidence type="ECO:0000313" key="1">
    <source>
        <dbReference type="EMBL" id="KAA0194900.1"/>
    </source>
</evidence>
<gene>
    <name evidence="1" type="ORF">FBUS_05099</name>
</gene>
<organism evidence="1 2">
    <name type="scientific">Fasciolopsis buskii</name>
    <dbReference type="NCBI Taxonomy" id="27845"/>
    <lineage>
        <taxon>Eukaryota</taxon>
        <taxon>Metazoa</taxon>
        <taxon>Spiralia</taxon>
        <taxon>Lophotrochozoa</taxon>
        <taxon>Platyhelminthes</taxon>
        <taxon>Trematoda</taxon>
        <taxon>Digenea</taxon>
        <taxon>Plagiorchiida</taxon>
        <taxon>Echinostomata</taxon>
        <taxon>Echinostomatoidea</taxon>
        <taxon>Fasciolidae</taxon>
        <taxon>Fasciolopsis</taxon>
    </lineage>
</organism>
<dbReference type="AlphaFoldDB" id="A0A8E0VN07"/>
<reference evidence="1" key="1">
    <citation type="submission" date="2019-05" db="EMBL/GenBank/DDBJ databases">
        <title>Annotation for the trematode Fasciolopsis buski.</title>
        <authorList>
            <person name="Choi Y.-J."/>
        </authorList>
    </citation>
    <scope>NUCLEOTIDE SEQUENCE</scope>
    <source>
        <strain evidence="1">HT</strain>
        <tissue evidence="1">Whole worm</tissue>
    </source>
</reference>
<dbReference type="Gene3D" id="1.25.10.10">
    <property type="entry name" value="Leucine-rich Repeat Variant"/>
    <property type="match status" value="2"/>
</dbReference>
<dbReference type="InterPro" id="IPR011989">
    <property type="entry name" value="ARM-like"/>
</dbReference>